<name>A0A022QPI5_ERYGU</name>
<dbReference type="PANTHER" id="PTHR42886">
    <property type="entry name" value="RE40534P-RELATED"/>
    <property type="match status" value="1"/>
</dbReference>
<dbReference type="EMBL" id="KI631414">
    <property type="protein sequence ID" value="EYU28400.1"/>
    <property type="molecule type" value="Genomic_DNA"/>
</dbReference>
<gene>
    <name evidence="1" type="ORF">MIMGU_mgv1a026026mg</name>
</gene>
<accession>A0A022QPI5</accession>
<keyword evidence="2" id="KW-1185">Reference proteome</keyword>
<evidence type="ECO:0000313" key="1">
    <source>
        <dbReference type="EMBL" id="EYU28400.1"/>
    </source>
</evidence>
<proteinExistence type="predicted"/>
<sequence length="143" mass="16219">GVVVLLYASKYHDITAVVNISGRFDLKRGLEERLGKSYLESLDKDGYIDVKTKTGEVDYRVTKEIMLELLNTNMHESCLSIREGCRVPTVHGSDDEINPVEDAVEFDKIIRNHRLEIIRGANHGYTSRQDELVSAVLPFVKEL</sequence>
<dbReference type="STRING" id="4155.A0A022QPI5"/>
<feature type="non-terminal residue" evidence="1">
    <location>
        <position position="1"/>
    </location>
</feature>
<evidence type="ECO:0008006" key="3">
    <source>
        <dbReference type="Google" id="ProtNLM"/>
    </source>
</evidence>
<reference evidence="1 2" key="1">
    <citation type="journal article" date="2013" name="Proc. Natl. Acad. Sci. U.S.A.">
        <title>Fine-scale variation in meiotic recombination in Mimulus inferred from population shotgun sequencing.</title>
        <authorList>
            <person name="Hellsten U."/>
            <person name="Wright K.M."/>
            <person name="Jenkins J."/>
            <person name="Shu S."/>
            <person name="Yuan Y."/>
            <person name="Wessler S.R."/>
            <person name="Schmutz J."/>
            <person name="Willis J.H."/>
            <person name="Rokhsar D.S."/>
        </authorList>
    </citation>
    <scope>NUCLEOTIDE SEQUENCE [LARGE SCALE GENOMIC DNA]</scope>
    <source>
        <strain evidence="2">cv. DUN x IM62</strain>
    </source>
</reference>
<organism evidence="1 2">
    <name type="scientific">Erythranthe guttata</name>
    <name type="common">Yellow monkey flower</name>
    <name type="synonym">Mimulus guttatus</name>
    <dbReference type="NCBI Taxonomy" id="4155"/>
    <lineage>
        <taxon>Eukaryota</taxon>
        <taxon>Viridiplantae</taxon>
        <taxon>Streptophyta</taxon>
        <taxon>Embryophyta</taxon>
        <taxon>Tracheophyta</taxon>
        <taxon>Spermatophyta</taxon>
        <taxon>Magnoliopsida</taxon>
        <taxon>eudicotyledons</taxon>
        <taxon>Gunneridae</taxon>
        <taxon>Pentapetalae</taxon>
        <taxon>asterids</taxon>
        <taxon>lamiids</taxon>
        <taxon>Lamiales</taxon>
        <taxon>Phrymaceae</taxon>
        <taxon>Erythranthe</taxon>
    </lineage>
</organism>
<dbReference type="PANTHER" id="PTHR42886:SF53">
    <property type="entry name" value="ALPHA_BETA-HYDROLASES SUPERFAMILY PROTEIN"/>
    <property type="match status" value="1"/>
</dbReference>
<evidence type="ECO:0000313" key="2">
    <source>
        <dbReference type="Proteomes" id="UP000030748"/>
    </source>
</evidence>
<protein>
    <recommendedName>
        <fullName evidence="3">Serine aminopeptidase S33 domain-containing protein</fullName>
    </recommendedName>
</protein>
<dbReference type="InterPro" id="IPR029058">
    <property type="entry name" value="AB_hydrolase_fold"/>
</dbReference>
<dbReference type="SUPFAM" id="SSF53474">
    <property type="entry name" value="alpha/beta-Hydrolases"/>
    <property type="match status" value="1"/>
</dbReference>
<dbReference type="GO" id="GO:0005829">
    <property type="term" value="C:cytosol"/>
    <property type="evidence" value="ECO:0000318"/>
    <property type="project" value="GO_Central"/>
</dbReference>
<dbReference type="AlphaFoldDB" id="A0A022QPI5"/>
<dbReference type="Gene3D" id="3.40.50.1820">
    <property type="entry name" value="alpha/beta hydrolase"/>
    <property type="match status" value="1"/>
</dbReference>
<dbReference type="Proteomes" id="UP000030748">
    <property type="component" value="Unassembled WGS sequence"/>
</dbReference>